<dbReference type="UniPathway" id="UPA00148">
    <property type="reaction ID" value="UER00233"/>
</dbReference>
<dbReference type="Proteomes" id="UP000309016">
    <property type="component" value="Chromosome"/>
</dbReference>
<evidence type="ECO:0000256" key="1">
    <source>
        <dbReference type="ARBA" id="ARBA00007487"/>
    </source>
</evidence>
<dbReference type="KEGG" id="afla:FHG64_04715"/>
<dbReference type="PANTHER" id="PTHR12213">
    <property type="entry name" value="CORRINOID ADENOSYLTRANSFERASE"/>
    <property type="match status" value="1"/>
</dbReference>
<evidence type="ECO:0000256" key="6">
    <source>
        <dbReference type="RuleBase" id="RU366026"/>
    </source>
</evidence>
<proteinExistence type="inferred from homology"/>
<dbReference type="NCBIfam" id="TIGR00636">
    <property type="entry name" value="PduO_Nterm"/>
    <property type="match status" value="1"/>
</dbReference>
<dbReference type="EMBL" id="CP040812">
    <property type="protein sequence ID" value="QCY68753.1"/>
    <property type="molecule type" value="Genomic_DNA"/>
</dbReference>
<dbReference type="GO" id="GO:0005524">
    <property type="term" value="F:ATP binding"/>
    <property type="evidence" value="ECO:0007669"/>
    <property type="project" value="UniProtKB-UniRule"/>
</dbReference>
<evidence type="ECO:0000259" key="7">
    <source>
        <dbReference type="Pfam" id="PF01923"/>
    </source>
</evidence>
<dbReference type="AlphaFoldDB" id="A0A5B7X2B8"/>
<comment type="catalytic activity">
    <reaction evidence="6">
        <text>2 cob(II)yrinate a,c diamide + reduced [electron-transfer flavoprotein] + 2 ATP = 2 adenosylcob(III)yrinate a,c-diamide + 2 triphosphate + oxidized [electron-transfer flavoprotein] + 3 H(+)</text>
        <dbReference type="Rhea" id="RHEA:11528"/>
        <dbReference type="Rhea" id="RHEA-COMP:10685"/>
        <dbReference type="Rhea" id="RHEA-COMP:10686"/>
        <dbReference type="ChEBI" id="CHEBI:15378"/>
        <dbReference type="ChEBI" id="CHEBI:18036"/>
        <dbReference type="ChEBI" id="CHEBI:30616"/>
        <dbReference type="ChEBI" id="CHEBI:57692"/>
        <dbReference type="ChEBI" id="CHEBI:58307"/>
        <dbReference type="ChEBI" id="CHEBI:58503"/>
        <dbReference type="ChEBI" id="CHEBI:58537"/>
        <dbReference type="EC" id="2.5.1.17"/>
    </reaction>
</comment>
<reference evidence="8 9" key="1">
    <citation type="submission" date="2019-06" db="EMBL/GenBank/DDBJ databases">
        <title>Complete genome sequence of Antarcticibacterium flavum KCTC 52984T from an Antarctic marine sediment.</title>
        <authorList>
            <person name="Lee Y.M."/>
            <person name="Shin S.C."/>
        </authorList>
    </citation>
    <scope>NUCLEOTIDE SEQUENCE [LARGE SCALE GENOMIC DNA]</scope>
    <source>
        <strain evidence="8 9">KCTC 52984</strain>
    </source>
</reference>
<keyword evidence="3 6" id="KW-0808">Transferase</keyword>
<evidence type="ECO:0000256" key="2">
    <source>
        <dbReference type="ARBA" id="ARBA00011233"/>
    </source>
</evidence>
<evidence type="ECO:0000313" key="8">
    <source>
        <dbReference type="EMBL" id="QCY68753.1"/>
    </source>
</evidence>
<keyword evidence="5 6" id="KW-0067">ATP-binding</keyword>
<evidence type="ECO:0000256" key="5">
    <source>
        <dbReference type="ARBA" id="ARBA00022840"/>
    </source>
</evidence>
<dbReference type="InterPro" id="IPR016030">
    <property type="entry name" value="CblAdoTrfase-like"/>
</dbReference>
<dbReference type="FunFam" id="1.20.1200.10:FF:000001">
    <property type="entry name" value="Cob(I)yrinic acid a,c-diamide adenosyltransferase"/>
    <property type="match status" value="1"/>
</dbReference>
<accession>A0A5B7X2B8</accession>
<dbReference type="Pfam" id="PF01923">
    <property type="entry name" value="Cob_adeno_trans"/>
    <property type="match status" value="1"/>
</dbReference>
<dbReference type="GO" id="GO:0008817">
    <property type="term" value="F:corrinoid adenosyltransferase activity"/>
    <property type="evidence" value="ECO:0007669"/>
    <property type="project" value="UniProtKB-UniRule"/>
</dbReference>
<evidence type="ECO:0000256" key="4">
    <source>
        <dbReference type="ARBA" id="ARBA00022741"/>
    </source>
</evidence>
<protein>
    <recommendedName>
        <fullName evidence="6">Corrinoid adenosyltransferase</fullName>
        <ecNumber evidence="6">2.5.1.17</ecNumber>
    </recommendedName>
    <alternativeName>
        <fullName evidence="6">Cob(II)alamin adenosyltransferase</fullName>
    </alternativeName>
    <alternativeName>
        <fullName evidence="6">Cob(II)yrinic acid a,c-diamide adenosyltransferase</fullName>
    </alternativeName>
    <alternativeName>
        <fullName evidence="6">Cobinamide/cobalamin adenosyltransferase</fullName>
    </alternativeName>
</protein>
<gene>
    <name evidence="8" type="ORF">FHG64_04715</name>
</gene>
<dbReference type="SUPFAM" id="SSF89028">
    <property type="entry name" value="Cobalamin adenosyltransferase-like"/>
    <property type="match status" value="1"/>
</dbReference>
<dbReference type="PANTHER" id="PTHR12213:SF0">
    <property type="entry name" value="CORRINOID ADENOSYLTRANSFERASE MMAB"/>
    <property type="match status" value="1"/>
</dbReference>
<dbReference type="EC" id="2.5.1.17" evidence="6"/>
<evidence type="ECO:0000313" key="9">
    <source>
        <dbReference type="Proteomes" id="UP000309016"/>
    </source>
</evidence>
<dbReference type="Gene3D" id="1.20.1200.10">
    <property type="entry name" value="Cobalamin adenosyltransferase-like"/>
    <property type="match status" value="1"/>
</dbReference>
<dbReference type="GO" id="GO:0009236">
    <property type="term" value="P:cobalamin biosynthetic process"/>
    <property type="evidence" value="ECO:0007669"/>
    <property type="project" value="UniProtKB-UniRule"/>
</dbReference>
<sequence length="191" mass="21690">MKIYTKTGDKGTTSLFGGTRVPKHHIRIESYGTVDELNAHIGLVKDQDCGEDTRKVLNRVQDRLFTIGSTLATEPEKAQLKSGKKRLTIPGITNDDIKLLEDEMDRMNEELPEMTHFVLPGGHQAVSFCHIARCVCRRAERMATALHELNPFDVLVLQYLNRLSDYLFVLARKLSKDLNAEEVQWIPEKGK</sequence>
<keyword evidence="4 6" id="KW-0547">Nucleotide-binding</keyword>
<dbReference type="InterPro" id="IPR029499">
    <property type="entry name" value="PduO-typ"/>
</dbReference>
<comment type="subunit">
    <text evidence="2">Homotrimer.</text>
</comment>
<keyword evidence="6" id="KW-0169">Cobalamin biosynthesis</keyword>
<feature type="domain" description="Cobalamin adenosyltransferase-like" evidence="7">
    <location>
        <begin position="3"/>
        <end position="173"/>
    </location>
</feature>
<comment type="similarity">
    <text evidence="1 6">Belongs to the Cob(I)alamin adenosyltransferase family.</text>
</comment>
<organism evidence="8 9">
    <name type="scientific">Antarcticibacterium flavum</name>
    <dbReference type="NCBI Taxonomy" id="2058175"/>
    <lineage>
        <taxon>Bacteria</taxon>
        <taxon>Pseudomonadati</taxon>
        <taxon>Bacteroidota</taxon>
        <taxon>Flavobacteriia</taxon>
        <taxon>Flavobacteriales</taxon>
        <taxon>Flavobacteriaceae</taxon>
        <taxon>Antarcticibacterium</taxon>
    </lineage>
</organism>
<evidence type="ECO:0000256" key="3">
    <source>
        <dbReference type="ARBA" id="ARBA00022679"/>
    </source>
</evidence>
<keyword evidence="9" id="KW-1185">Reference proteome</keyword>
<dbReference type="OrthoDB" id="9778896at2"/>
<comment type="catalytic activity">
    <reaction evidence="6">
        <text>2 cob(II)alamin + reduced [electron-transfer flavoprotein] + 2 ATP = 2 adenosylcob(III)alamin + 2 triphosphate + oxidized [electron-transfer flavoprotein] + 3 H(+)</text>
        <dbReference type="Rhea" id="RHEA:28671"/>
        <dbReference type="Rhea" id="RHEA-COMP:10685"/>
        <dbReference type="Rhea" id="RHEA-COMP:10686"/>
        <dbReference type="ChEBI" id="CHEBI:15378"/>
        <dbReference type="ChEBI" id="CHEBI:16304"/>
        <dbReference type="ChEBI" id="CHEBI:18036"/>
        <dbReference type="ChEBI" id="CHEBI:18408"/>
        <dbReference type="ChEBI" id="CHEBI:30616"/>
        <dbReference type="ChEBI" id="CHEBI:57692"/>
        <dbReference type="ChEBI" id="CHEBI:58307"/>
        <dbReference type="EC" id="2.5.1.17"/>
    </reaction>
</comment>
<name>A0A5B7X2B8_9FLAO</name>
<dbReference type="RefSeq" id="WP_139065339.1">
    <property type="nucleotide sequence ID" value="NZ_CP040812.1"/>
</dbReference>
<comment type="pathway">
    <text evidence="6">Cofactor biosynthesis; adenosylcobalamin biosynthesis; adenosylcobalamin from cob(II)yrinate a,c-diamide: step 2/7.</text>
</comment>
<dbReference type="InterPro" id="IPR036451">
    <property type="entry name" value="CblAdoTrfase-like_sf"/>
</dbReference>